<dbReference type="PANTHER" id="PTHR36932:SF1">
    <property type="entry name" value="CAPSULAR POLYSACCHARIDE BIOSYNTHESIS PROTEIN"/>
    <property type="match status" value="1"/>
</dbReference>
<accession>A0A1R1BQT9</accession>
<name>A0A1R1BQT9_PAEAM</name>
<protein>
    <recommendedName>
        <fullName evidence="3">Phenylacetate--CoA ligase family protein</fullName>
    </recommendedName>
</protein>
<dbReference type="EMBL" id="MRTJ01000008">
    <property type="protein sequence ID" value="OMF12125.1"/>
    <property type="molecule type" value="Genomic_DNA"/>
</dbReference>
<comment type="caution">
    <text evidence="1">The sequence shown here is derived from an EMBL/GenBank/DDBJ whole genome shotgun (WGS) entry which is preliminary data.</text>
</comment>
<dbReference type="AlphaFoldDB" id="A0A1R1BQT9"/>
<dbReference type="RefSeq" id="WP_076332840.1">
    <property type="nucleotide sequence ID" value="NZ_MRTJ01000008.1"/>
</dbReference>
<dbReference type="SUPFAM" id="SSF56801">
    <property type="entry name" value="Acetyl-CoA synthetase-like"/>
    <property type="match status" value="1"/>
</dbReference>
<evidence type="ECO:0000313" key="1">
    <source>
        <dbReference type="EMBL" id="OMF12125.1"/>
    </source>
</evidence>
<proteinExistence type="predicted"/>
<evidence type="ECO:0000313" key="2">
    <source>
        <dbReference type="Proteomes" id="UP000187134"/>
    </source>
</evidence>
<evidence type="ECO:0008006" key="3">
    <source>
        <dbReference type="Google" id="ProtNLM"/>
    </source>
</evidence>
<dbReference type="Gene3D" id="3.40.50.12780">
    <property type="entry name" value="N-terminal domain of ligase-like"/>
    <property type="match status" value="1"/>
</dbReference>
<dbReference type="InterPro" id="IPR053158">
    <property type="entry name" value="CapK_Type1_Caps_Biosynth"/>
</dbReference>
<dbReference type="PANTHER" id="PTHR36932">
    <property type="entry name" value="CAPSULAR POLYSACCHARIDE BIOSYNTHESIS PROTEIN"/>
    <property type="match status" value="1"/>
</dbReference>
<sequence length="409" mass="47430">MDGKKIVNLLQYAENHTEYYSKLFSDNGINTGDINDFAKIPFLSKADIQANEKEIISDKYDINSLLLERTSGSSGIPLNCRYDKNERIRRSLALWGERKKNSPDIMGQKIAIFHAGNRRHANSTRNGLIARDGNTLYINYLNVGDSYVEKIYDALIEFSPYMIRCQPSILFELVTYCKRNNKSTRDIQAQYIELGSEYLFEYIRDEIIEAFPSAIVANNYGTQEFFCVAYSCANHNLHIVSEQLHVETVNEDEEGYGEIIITSLHNYAMPLIRYRIGDIGKIQTKPCSCGRKEPVLQLKSGRTSEFFMYGSNKVHAHIFKNCIESFNVLKQKTYIKQFQVTQLQEQHFEFKIVSDYTSFQEELRTHIKSFFLEKLGIELEIIVSLQEQLTIDEKSNKLKVYNFLQYDKV</sequence>
<organism evidence="1 2">
    <name type="scientific">Paenibacillus amylolyticus</name>
    <dbReference type="NCBI Taxonomy" id="1451"/>
    <lineage>
        <taxon>Bacteria</taxon>
        <taxon>Bacillati</taxon>
        <taxon>Bacillota</taxon>
        <taxon>Bacilli</taxon>
        <taxon>Bacillales</taxon>
        <taxon>Paenibacillaceae</taxon>
        <taxon>Paenibacillus</taxon>
    </lineage>
</organism>
<dbReference type="InterPro" id="IPR042099">
    <property type="entry name" value="ANL_N_sf"/>
</dbReference>
<dbReference type="OrthoDB" id="580775at2"/>
<dbReference type="Proteomes" id="UP000187134">
    <property type="component" value="Unassembled WGS sequence"/>
</dbReference>
<gene>
    <name evidence="1" type="ORF">BK131_19165</name>
</gene>
<reference evidence="1 2" key="1">
    <citation type="submission" date="2016-11" db="EMBL/GenBank/DDBJ databases">
        <title>Paenibacillus species isolates.</title>
        <authorList>
            <person name="Beno S.M."/>
        </authorList>
    </citation>
    <scope>NUCLEOTIDE SEQUENCE [LARGE SCALE GENOMIC DNA]</scope>
    <source>
        <strain evidence="1 2">FSL H8-0246</strain>
    </source>
</reference>